<feature type="domain" description="FAD/NAD(P)-binding" evidence="4">
    <location>
        <begin position="3"/>
        <end position="221"/>
    </location>
</feature>
<dbReference type="EMBL" id="ML994635">
    <property type="protein sequence ID" value="KAF2184964.1"/>
    <property type="molecule type" value="Genomic_DNA"/>
</dbReference>
<evidence type="ECO:0000256" key="3">
    <source>
        <dbReference type="ARBA" id="ARBA00023002"/>
    </source>
</evidence>
<evidence type="ECO:0000256" key="2">
    <source>
        <dbReference type="ARBA" id="ARBA00022827"/>
    </source>
</evidence>
<evidence type="ECO:0000313" key="6">
    <source>
        <dbReference type="EMBL" id="KAF2184964.1"/>
    </source>
</evidence>
<evidence type="ECO:0000256" key="1">
    <source>
        <dbReference type="ARBA" id="ARBA00022630"/>
    </source>
</evidence>
<dbReference type="AlphaFoldDB" id="A0A6A6DZH8"/>
<accession>A0A6A6DZH8</accession>
<organism evidence="6 7">
    <name type="scientific">Zopfia rhizophila CBS 207.26</name>
    <dbReference type="NCBI Taxonomy" id="1314779"/>
    <lineage>
        <taxon>Eukaryota</taxon>
        <taxon>Fungi</taxon>
        <taxon>Dikarya</taxon>
        <taxon>Ascomycota</taxon>
        <taxon>Pezizomycotina</taxon>
        <taxon>Dothideomycetes</taxon>
        <taxon>Dothideomycetes incertae sedis</taxon>
        <taxon>Zopfiaceae</taxon>
        <taxon>Zopfia</taxon>
    </lineage>
</organism>
<gene>
    <name evidence="6" type="ORF">K469DRAFT_665728</name>
</gene>
<dbReference type="InterPro" id="IPR023753">
    <property type="entry name" value="FAD/NAD-binding_dom"/>
</dbReference>
<dbReference type="InterPro" id="IPR045632">
    <property type="entry name" value="DUF6314"/>
</dbReference>
<name>A0A6A6DZH8_9PEZI</name>
<keyword evidence="1" id="KW-0285">Flavoprotein</keyword>
<feature type="domain" description="DUF6314" evidence="5">
    <location>
        <begin position="584"/>
        <end position="740"/>
    </location>
</feature>
<dbReference type="OrthoDB" id="66881at2759"/>
<reference evidence="6" key="1">
    <citation type="journal article" date="2020" name="Stud. Mycol.">
        <title>101 Dothideomycetes genomes: a test case for predicting lifestyles and emergence of pathogens.</title>
        <authorList>
            <person name="Haridas S."/>
            <person name="Albert R."/>
            <person name="Binder M."/>
            <person name="Bloem J."/>
            <person name="Labutti K."/>
            <person name="Salamov A."/>
            <person name="Andreopoulos B."/>
            <person name="Baker S."/>
            <person name="Barry K."/>
            <person name="Bills G."/>
            <person name="Bluhm B."/>
            <person name="Cannon C."/>
            <person name="Castanera R."/>
            <person name="Culley D."/>
            <person name="Daum C."/>
            <person name="Ezra D."/>
            <person name="Gonzalez J."/>
            <person name="Henrissat B."/>
            <person name="Kuo A."/>
            <person name="Liang C."/>
            <person name="Lipzen A."/>
            <person name="Lutzoni F."/>
            <person name="Magnuson J."/>
            <person name="Mondo S."/>
            <person name="Nolan M."/>
            <person name="Ohm R."/>
            <person name="Pangilinan J."/>
            <person name="Park H.-J."/>
            <person name="Ramirez L."/>
            <person name="Alfaro M."/>
            <person name="Sun H."/>
            <person name="Tritt A."/>
            <person name="Yoshinaga Y."/>
            <person name="Zwiers L.-H."/>
            <person name="Turgeon B."/>
            <person name="Goodwin S."/>
            <person name="Spatafora J."/>
            <person name="Crous P."/>
            <person name="Grigoriev I."/>
        </authorList>
    </citation>
    <scope>NUCLEOTIDE SEQUENCE</scope>
    <source>
        <strain evidence="6">CBS 207.26</strain>
    </source>
</reference>
<evidence type="ECO:0000259" key="4">
    <source>
        <dbReference type="Pfam" id="PF07992"/>
    </source>
</evidence>
<dbReference type="SUPFAM" id="SSF51905">
    <property type="entry name" value="FAD/NAD(P)-binding domain"/>
    <property type="match status" value="1"/>
</dbReference>
<dbReference type="Gene3D" id="3.50.50.60">
    <property type="entry name" value="FAD/NAD(P)-binding domain"/>
    <property type="match status" value="1"/>
</dbReference>
<keyword evidence="2" id="KW-0274">FAD</keyword>
<dbReference type="InterPro" id="IPR050346">
    <property type="entry name" value="FMO-like"/>
</dbReference>
<dbReference type="GO" id="GO:0016491">
    <property type="term" value="F:oxidoreductase activity"/>
    <property type="evidence" value="ECO:0007669"/>
    <property type="project" value="UniProtKB-KW"/>
</dbReference>
<evidence type="ECO:0008006" key="8">
    <source>
        <dbReference type="Google" id="ProtNLM"/>
    </source>
</evidence>
<dbReference type="PRINTS" id="PR00368">
    <property type="entry name" value="FADPNR"/>
</dbReference>
<dbReference type="Pfam" id="PF07992">
    <property type="entry name" value="Pyr_redox_2"/>
    <property type="match status" value="1"/>
</dbReference>
<sequence>MKSVGIVGGGPAGLVAAKTLLHATPNQFKVTIFEAAERVGGMWRAKRGEQGDKCSPEMRTNLSRFTVAFSDLSWDSVNLKNEGAGEDTGAGLSMFPQAWQVGRYLQEYAKRFIPKGVIHCHRSATYVERTSECHQKWLVTSVDKISKTNYSDEFDYLIVASGFFDRAGSAFATPNKMIPAVVSRLQHSSEFREVSSLTDIPGNIVVVGGGISGCEAAATAAFQISSAKYSPGPKPEWANSKVYHVFNRPFYCLPRYLPQDPYNQAIQGYTPAPKFLPLDLTLYNLSRRKDNPISPTNGQMPPDRAKKSHEFIRSLIGGDQRGIGHPELVYNPEQTQFPAFAGIADMYTEFVREGSIVPVRGRAKDIEIQDSSGPLVLIVQQAWPWTTGGVPESRIDNVVSMIDATGFNVSLPYLSQSTRTALEHDPRSHRLPFLFAAGSIFNPAVPDIAFVGFYEGPYWGVMEMQAHLIAQRWSNKNAGDDSISVAQVQEMRILRDAIKAHSNDVPQFWMNDYVGLVEGFSRDVGIRRDDSAFGSREGPSFAARYVGPGGDKDEAKRMIQDVRNALEDSQTKARFVAAAAFTAMQGVWTLQRKIDSRSQFSPGGTLKGTAHFHPRNPTEPGYTAEYLYMEEGTFTMDTGYSFPATRRYVYRYNEDTDKISAWFVKEDGVSVERFFNEMRFQECTDTLKGWIAKGTHWCDPDNYNSSCEFRFRGASLETFGITYDVNGPKKDYTMESWYKRPALVP</sequence>
<dbReference type="InterPro" id="IPR036188">
    <property type="entry name" value="FAD/NAD-bd_sf"/>
</dbReference>
<keyword evidence="7" id="KW-1185">Reference proteome</keyword>
<dbReference type="PANTHER" id="PTHR23023">
    <property type="entry name" value="DIMETHYLANILINE MONOOXYGENASE"/>
    <property type="match status" value="1"/>
</dbReference>
<dbReference type="Pfam" id="PF19834">
    <property type="entry name" value="DUF6314"/>
    <property type="match status" value="1"/>
</dbReference>
<proteinExistence type="predicted"/>
<evidence type="ECO:0000313" key="7">
    <source>
        <dbReference type="Proteomes" id="UP000800200"/>
    </source>
</evidence>
<protein>
    <recommendedName>
        <fullName evidence="8">FAD/NAD(P)-binding domain-containing protein</fullName>
    </recommendedName>
</protein>
<evidence type="ECO:0000259" key="5">
    <source>
        <dbReference type="Pfam" id="PF19834"/>
    </source>
</evidence>
<keyword evidence="3" id="KW-0560">Oxidoreductase</keyword>
<dbReference type="Proteomes" id="UP000800200">
    <property type="component" value="Unassembled WGS sequence"/>
</dbReference>